<dbReference type="CDD" id="cd06171">
    <property type="entry name" value="Sigma70_r4"/>
    <property type="match status" value="1"/>
</dbReference>
<keyword evidence="4" id="KW-0804">Transcription</keyword>
<evidence type="ECO:0000259" key="5">
    <source>
        <dbReference type="Pfam" id="PF04542"/>
    </source>
</evidence>
<dbReference type="OrthoDB" id="1100095at2"/>
<dbReference type="InterPro" id="IPR013324">
    <property type="entry name" value="RNA_pol_sigma_r3/r4-like"/>
</dbReference>
<dbReference type="InterPro" id="IPR014284">
    <property type="entry name" value="RNA_pol_sigma-70_dom"/>
</dbReference>
<feature type="domain" description="RNA polymerase sigma factor 70 region 4 type 2" evidence="6">
    <location>
        <begin position="131"/>
        <end position="178"/>
    </location>
</feature>
<dbReference type="PANTHER" id="PTHR43133">
    <property type="entry name" value="RNA POLYMERASE ECF-TYPE SIGMA FACTO"/>
    <property type="match status" value="1"/>
</dbReference>
<dbReference type="Gene3D" id="1.10.10.10">
    <property type="entry name" value="Winged helix-like DNA-binding domain superfamily/Winged helix DNA-binding domain"/>
    <property type="match status" value="1"/>
</dbReference>
<organism evidence="7 8">
    <name type="scientific">Myroides albus</name>
    <dbReference type="NCBI Taxonomy" id="2562892"/>
    <lineage>
        <taxon>Bacteria</taxon>
        <taxon>Pseudomonadati</taxon>
        <taxon>Bacteroidota</taxon>
        <taxon>Flavobacteriia</taxon>
        <taxon>Flavobacteriales</taxon>
        <taxon>Flavobacteriaceae</taxon>
        <taxon>Myroides</taxon>
    </lineage>
</organism>
<proteinExistence type="inferred from homology"/>
<protein>
    <submittedName>
        <fullName evidence="7">Sigma-70 family RNA polymerase sigma factor</fullName>
    </submittedName>
</protein>
<evidence type="ECO:0000256" key="4">
    <source>
        <dbReference type="ARBA" id="ARBA00023163"/>
    </source>
</evidence>
<keyword evidence="2" id="KW-0805">Transcription regulation</keyword>
<dbReference type="SUPFAM" id="SSF88659">
    <property type="entry name" value="Sigma3 and sigma4 domains of RNA polymerase sigma factors"/>
    <property type="match status" value="1"/>
</dbReference>
<dbReference type="EMBL" id="WMJX01000022">
    <property type="protein sequence ID" value="MTG98537.1"/>
    <property type="molecule type" value="Genomic_DNA"/>
</dbReference>
<dbReference type="InterPro" id="IPR036388">
    <property type="entry name" value="WH-like_DNA-bd_sf"/>
</dbReference>
<dbReference type="Proteomes" id="UP000438760">
    <property type="component" value="Unassembled WGS sequence"/>
</dbReference>
<dbReference type="GO" id="GO:0006352">
    <property type="term" value="P:DNA-templated transcription initiation"/>
    <property type="evidence" value="ECO:0007669"/>
    <property type="project" value="InterPro"/>
</dbReference>
<dbReference type="NCBIfam" id="TIGR02937">
    <property type="entry name" value="sigma70-ECF"/>
    <property type="match status" value="1"/>
</dbReference>
<name>A0A6I3LLH6_9FLAO</name>
<evidence type="ECO:0000259" key="6">
    <source>
        <dbReference type="Pfam" id="PF08281"/>
    </source>
</evidence>
<gene>
    <name evidence="7" type="ORF">GJV76_10440</name>
</gene>
<evidence type="ECO:0000256" key="2">
    <source>
        <dbReference type="ARBA" id="ARBA00023015"/>
    </source>
</evidence>
<feature type="domain" description="RNA polymerase sigma-70 region 2" evidence="5">
    <location>
        <begin position="35"/>
        <end position="101"/>
    </location>
</feature>
<dbReference type="Gene3D" id="1.10.1740.10">
    <property type="match status" value="1"/>
</dbReference>
<dbReference type="PANTHER" id="PTHR43133:SF46">
    <property type="entry name" value="RNA POLYMERASE SIGMA-70 FACTOR ECF SUBFAMILY"/>
    <property type="match status" value="1"/>
</dbReference>
<dbReference type="InterPro" id="IPR013325">
    <property type="entry name" value="RNA_pol_sigma_r2"/>
</dbReference>
<evidence type="ECO:0000313" key="7">
    <source>
        <dbReference type="EMBL" id="MTG98537.1"/>
    </source>
</evidence>
<dbReference type="InterPro" id="IPR039425">
    <property type="entry name" value="RNA_pol_sigma-70-like"/>
</dbReference>
<comment type="caution">
    <text evidence="7">The sequence shown here is derived from an EMBL/GenBank/DDBJ whole genome shotgun (WGS) entry which is preliminary data.</text>
</comment>
<accession>A0A6I3LLH6</accession>
<dbReference type="AlphaFoldDB" id="A0A6I3LLH6"/>
<dbReference type="InterPro" id="IPR007627">
    <property type="entry name" value="RNA_pol_sigma70_r2"/>
</dbReference>
<keyword evidence="3" id="KW-0731">Sigma factor</keyword>
<keyword evidence="8" id="KW-1185">Reference proteome</keyword>
<comment type="similarity">
    <text evidence="1">Belongs to the sigma-70 factor family. ECF subfamily.</text>
</comment>
<evidence type="ECO:0000256" key="1">
    <source>
        <dbReference type="ARBA" id="ARBA00010641"/>
    </source>
</evidence>
<dbReference type="Pfam" id="PF08281">
    <property type="entry name" value="Sigma70_r4_2"/>
    <property type="match status" value="1"/>
</dbReference>
<sequence>MFECFFIFFLMNNLTTDTELVEMIVLSNEKAFTLLIEKYYQSLCVYAYKLIGNEEAQDLVQNVFMKIWIKRLKLNPEANIKNLLYKSVFNEFVDTYRKNKKLEPLEYQCLKVINAYVETNSQEDLELAINLMQREIDNLPNKSKEVFILSKRQGLTNQEIADYLNISLKTVEAHISKSYSILKKRLGENTNILLFLVFGRVN</sequence>
<dbReference type="Pfam" id="PF04542">
    <property type="entry name" value="Sigma70_r2"/>
    <property type="match status" value="1"/>
</dbReference>
<reference evidence="7 8" key="1">
    <citation type="submission" date="2019-11" db="EMBL/GenBank/DDBJ databases">
        <title>Genome of Strain BIT-d1.</title>
        <authorList>
            <person name="Yang Y."/>
        </authorList>
    </citation>
    <scope>NUCLEOTIDE SEQUENCE [LARGE SCALE GENOMIC DNA]</scope>
    <source>
        <strain evidence="7 8">BIT-d1</strain>
    </source>
</reference>
<dbReference type="GO" id="GO:0003677">
    <property type="term" value="F:DNA binding"/>
    <property type="evidence" value="ECO:0007669"/>
    <property type="project" value="InterPro"/>
</dbReference>
<evidence type="ECO:0000256" key="3">
    <source>
        <dbReference type="ARBA" id="ARBA00023082"/>
    </source>
</evidence>
<dbReference type="InterPro" id="IPR013249">
    <property type="entry name" value="RNA_pol_sigma70_r4_t2"/>
</dbReference>
<dbReference type="GO" id="GO:0016987">
    <property type="term" value="F:sigma factor activity"/>
    <property type="evidence" value="ECO:0007669"/>
    <property type="project" value="UniProtKB-KW"/>
</dbReference>
<evidence type="ECO:0000313" key="8">
    <source>
        <dbReference type="Proteomes" id="UP000438760"/>
    </source>
</evidence>
<dbReference type="SUPFAM" id="SSF88946">
    <property type="entry name" value="Sigma2 domain of RNA polymerase sigma factors"/>
    <property type="match status" value="1"/>
</dbReference>